<sequence length="82" mass="9591">MSERVTVGKQVDRTAQQTRAPETDFDPLPVTIIEPSHGWISLRLRELIEYRDLLFFLAWRDVSVRYKQTILGAAWAVIQPFF</sequence>
<protein>
    <recommendedName>
        <fullName evidence="3">ABC transporter permease</fullName>
    </recommendedName>
</protein>
<dbReference type="EMBL" id="BARS01017340">
    <property type="protein sequence ID" value="GAF96787.1"/>
    <property type="molecule type" value="Genomic_DNA"/>
</dbReference>
<organism evidence="2">
    <name type="scientific">marine sediment metagenome</name>
    <dbReference type="NCBI Taxonomy" id="412755"/>
    <lineage>
        <taxon>unclassified sequences</taxon>
        <taxon>metagenomes</taxon>
        <taxon>ecological metagenomes</taxon>
    </lineage>
</organism>
<comment type="caution">
    <text evidence="2">The sequence shown here is derived from an EMBL/GenBank/DDBJ whole genome shotgun (WGS) entry which is preliminary data.</text>
</comment>
<dbReference type="AlphaFoldDB" id="X0U8U4"/>
<evidence type="ECO:0000256" key="1">
    <source>
        <dbReference type="SAM" id="MobiDB-lite"/>
    </source>
</evidence>
<accession>X0U8U4</accession>
<gene>
    <name evidence="2" type="ORF">S01H1_28376</name>
</gene>
<feature type="non-terminal residue" evidence="2">
    <location>
        <position position="82"/>
    </location>
</feature>
<reference evidence="2" key="1">
    <citation type="journal article" date="2014" name="Front. Microbiol.">
        <title>High frequency of phylogenetically diverse reductive dehalogenase-homologous genes in deep subseafloor sedimentary metagenomes.</title>
        <authorList>
            <person name="Kawai M."/>
            <person name="Futagami T."/>
            <person name="Toyoda A."/>
            <person name="Takaki Y."/>
            <person name="Nishi S."/>
            <person name="Hori S."/>
            <person name="Arai W."/>
            <person name="Tsubouchi T."/>
            <person name="Morono Y."/>
            <person name="Uchiyama I."/>
            <person name="Ito T."/>
            <person name="Fujiyama A."/>
            <person name="Inagaki F."/>
            <person name="Takami H."/>
        </authorList>
    </citation>
    <scope>NUCLEOTIDE SEQUENCE</scope>
    <source>
        <strain evidence="2">Expedition CK06-06</strain>
    </source>
</reference>
<evidence type="ECO:0008006" key="3">
    <source>
        <dbReference type="Google" id="ProtNLM"/>
    </source>
</evidence>
<name>X0U8U4_9ZZZZ</name>
<proteinExistence type="predicted"/>
<evidence type="ECO:0000313" key="2">
    <source>
        <dbReference type="EMBL" id="GAF96787.1"/>
    </source>
</evidence>
<feature type="region of interest" description="Disordered" evidence="1">
    <location>
        <begin position="1"/>
        <end position="23"/>
    </location>
</feature>